<feature type="domain" description="FAD/NAD(P)-binding" evidence="12">
    <location>
        <begin position="5"/>
        <end position="326"/>
    </location>
</feature>
<dbReference type="InterPro" id="IPR004099">
    <property type="entry name" value="Pyr_nucl-diS_OxRdtase_dimer"/>
</dbReference>
<dbReference type="InterPro" id="IPR023753">
    <property type="entry name" value="FAD/NAD-binding_dom"/>
</dbReference>
<feature type="active site" description="Proton acceptor" evidence="7">
    <location>
        <position position="443"/>
    </location>
</feature>
<dbReference type="Proteomes" id="UP000516349">
    <property type="component" value="Chromosome"/>
</dbReference>
<keyword evidence="8" id="KW-0520">NAD</keyword>
<feature type="binding site" evidence="8">
    <location>
        <position position="270"/>
    </location>
    <ligand>
        <name>NAD(+)</name>
        <dbReference type="ChEBI" id="CHEBI:57540"/>
    </ligand>
</feature>
<dbReference type="GO" id="GO:0045454">
    <property type="term" value="P:cell redox homeostasis"/>
    <property type="evidence" value="ECO:0007669"/>
    <property type="project" value="InterPro"/>
</dbReference>
<dbReference type="PANTHER" id="PTHR42737">
    <property type="entry name" value="GLUTATHIONE REDUCTASE"/>
    <property type="match status" value="1"/>
</dbReference>
<dbReference type="KEGG" id="ebla:JGUZn3_22780"/>
<comment type="cofactor">
    <cofactor evidence="8">
        <name>FAD</name>
        <dbReference type="ChEBI" id="CHEBI:57692"/>
    </cofactor>
    <text evidence="8">Binds 1 FAD per subunit.</text>
</comment>
<evidence type="ECO:0000256" key="5">
    <source>
        <dbReference type="ARBA" id="ARBA00023157"/>
    </source>
</evidence>
<organism evidence="13 14">
    <name type="scientific">Entomobacter blattae</name>
    <dbReference type="NCBI Taxonomy" id="2762277"/>
    <lineage>
        <taxon>Bacteria</taxon>
        <taxon>Pseudomonadati</taxon>
        <taxon>Pseudomonadota</taxon>
        <taxon>Alphaproteobacteria</taxon>
        <taxon>Acetobacterales</taxon>
        <taxon>Acetobacteraceae</taxon>
        <taxon>Entomobacter</taxon>
    </lineage>
</organism>
<proteinExistence type="inferred from homology"/>
<dbReference type="Pfam" id="PF02852">
    <property type="entry name" value="Pyr_redox_dim"/>
    <property type="match status" value="1"/>
</dbReference>
<dbReference type="InterPro" id="IPR016156">
    <property type="entry name" value="FAD/NAD-linked_Rdtase_dimer_sf"/>
</dbReference>
<reference evidence="13 14" key="1">
    <citation type="submission" date="2020-08" db="EMBL/GenBank/DDBJ databases">
        <title>Complete genome sequence of Entomobacter blattae G55GP.</title>
        <authorList>
            <person name="Poehlein A."/>
            <person name="Guzman J."/>
            <person name="Daniel R."/>
            <person name="Vilcinskas A."/>
        </authorList>
    </citation>
    <scope>NUCLEOTIDE SEQUENCE [LARGE SCALE GENOMIC DNA]</scope>
    <source>
        <strain evidence="13 14">G55GP</strain>
    </source>
</reference>
<dbReference type="Gene3D" id="3.50.50.60">
    <property type="entry name" value="FAD/NAD(P)-binding domain"/>
    <property type="match status" value="2"/>
</dbReference>
<dbReference type="AlphaFoldDB" id="A0A7H1NUL9"/>
<evidence type="ECO:0000256" key="1">
    <source>
        <dbReference type="ARBA" id="ARBA00007532"/>
    </source>
</evidence>
<feature type="binding site" evidence="8">
    <location>
        <begin position="147"/>
        <end position="149"/>
    </location>
    <ligand>
        <name>FAD</name>
        <dbReference type="ChEBI" id="CHEBI:57692"/>
    </ligand>
</feature>
<dbReference type="EMBL" id="CP060244">
    <property type="protein sequence ID" value="QNT79479.1"/>
    <property type="molecule type" value="Genomic_DNA"/>
</dbReference>
<dbReference type="EC" id="1.8.1.16" evidence="13"/>
<dbReference type="GO" id="GO:0034599">
    <property type="term" value="P:cellular response to oxidative stress"/>
    <property type="evidence" value="ECO:0007669"/>
    <property type="project" value="TreeGrafter"/>
</dbReference>
<evidence type="ECO:0000256" key="3">
    <source>
        <dbReference type="ARBA" id="ARBA00022827"/>
    </source>
</evidence>
<feature type="binding site" evidence="8">
    <location>
        <position position="51"/>
    </location>
    <ligand>
        <name>FAD</name>
        <dbReference type="ChEBI" id="CHEBI:57692"/>
    </ligand>
</feature>
<evidence type="ECO:0000313" key="13">
    <source>
        <dbReference type="EMBL" id="QNT79479.1"/>
    </source>
</evidence>
<name>A0A7H1NUL9_9PROT</name>
<evidence type="ECO:0000256" key="4">
    <source>
        <dbReference type="ARBA" id="ARBA00023002"/>
    </source>
</evidence>
<dbReference type="InterPro" id="IPR036188">
    <property type="entry name" value="FAD/NAD-bd_sf"/>
</dbReference>
<dbReference type="GO" id="GO:0005829">
    <property type="term" value="C:cytosol"/>
    <property type="evidence" value="ECO:0007669"/>
    <property type="project" value="TreeGrafter"/>
</dbReference>
<evidence type="ECO:0000313" key="14">
    <source>
        <dbReference type="Proteomes" id="UP000516349"/>
    </source>
</evidence>
<keyword evidence="5" id="KW-1015">Disulfide bond</keyword>
<evidence type="ECO:0000259" key="12">
    <source>
        <dbReference type="Pfam" id="PF07992"/>
    </source>
</evidence>
<feature type="binding site" evidence="8">
    <location>
        <position position="311"/>
    </location>
    <ligand>
        <name>FAD</name>
        <dbReference type="ChEBI" id="CHEBI:57692"/>
    </ligand>
</feature>
<dbReference type="PIRSF" id="PIRSF000350">
    <property type="entry name" value="Mercury_reductase_MerA"/>
    <property type="match status" value="1"/>
</dbReference>
<keyword evidence="8" id="KW-0547">Nucleotide-binding</keyword>
<evidence type="ECO:0000256" key="7">
    <source>
        <dbReference type="PIRSR" id="PIRSR000350-2"/>
    </source>
</evidence>
<gene>
    <name evidence="13" type="primary">garB</name>
    <name evidence="13" type="ORF">JGUZn3_22780</name>
</gene>
<feature type="disulfide bond" description="Redox-active" evidence="9">
    <location>
        <begin position="42"/>
        <end position="47"/>
    </location>
</feature>
<dbReference type="InterPro" id="IPR012999">
    <property type="entry name" value="Pyr_OxRdtase_I_AS"/>
</dbReference>
<keyword evidence="2 10" id="KW-0285">Flavoprotein</keyword>
<keyword evidence="4 10" id="KW-0560">Oxidoreductase</keyword>
<evidence type="ECO:0000256" key="10">
    <source>
        <dbReference type="RuleBase" id="RU003691"/>
    </source>
</evidence>
<dbReference type="NCBIfam" id="NF004776">
    <property type="entry name" value="PRK06116.1"/>
    <property type="match status" value="1"/>
</dbReference>
<dbReference type="SUPFAM" id="SSF55424">
    <property type="entry name" value="FAD/NAD-linked reductases, dimerisation (C-terminal) domain"/>
    <property type="match status" value="1"/>
</dbReference>
<keyword evidence="3 8" id="KW-0274">FAD</keyword>
<evidence type="ECO:0000256" key="8">
    <source>
        <dbReference type="PIRSR" id="PIRSR000350-3"/>
    </source>
</evidence>
<comment type="similarity">
    <text evidence="1 10">Belongs to the class-I pyridine nucleotide-disulfide oxidoreductase family.</text>
</comment>
<accession>A0A7H1NUL9</accession>
<dbReference type="PROSITE" id="PS00076">
    <property type="entry name" value="PYRIDINE_REDOX_1"/>
    <property type="match status" value="1"/>
</dbReference>
<keyword evidence="6 10" id="KW-0676">Redox-active center</keyword>
<evidence type="ECO:0000256" key="6">
    <source>
        <dbReference type="ARBA" id="ARBA00023284"/>
    </source>
</evidence>
<dbReference type="InterPro" id="IPR001100">
    <property type="entry name" value="Pyr_nuc-diS_OxRdtase"/>
</dbReference>
<dbReference type="GO" id="GO:0006749">
    <property type="term" value="P:glutathione metabolic process"/>
    <property type="evidence" value="ECO:0007669"/>
    <property type="project" value="TreeGrafter"/>
</dbReference>
<evidence type="ECO:0000259" key="11">
    <source>
        <dbReference type="Pfam" id="PF02852"/>
    </source>
</evidence>
<dbReference type="GO" id="GO:0004362">
    <property type="term" value="F:glutathione-disulfide reductase (NADPH) activity"/>
    <property type="evidence" value="ECO:0007669"/>
    <property type="project" value="TreeGrafter"/>
</dbReference>
<dbReference type="PANTHER" id="PTHR42737:SF2">
    <property type="entry name" value="GLUTATHIONE REDUCTASE"/>
    <property type="match status" value="1"/>
</dbReference>
<evidence type="ECO:0000256" key="2">
    <source>
        <dbReference type="ARBA" id="ARBA00022630"/>
    </source>
</evidence>
<dbReference type="SUPFAM" id="SSF51905">
    <property type="entry name" value="FAD/NAD(P)-binding domain"/>
    <property type="match status" value="1"/>
</dbReference>
<dbReference type="PRINTS" id="PR00411">
    <property type="entry name" value="PNDRDTASEI"/>
</dbReference>
<keyword evidence="14" id="KW-1185">Reference proteome</keyword>
<evidence type="ECO:0000256" key="9">
    <source>
        <dbReference type="PIRSR" id="PIRSR000350-4"/>
    </source>
</evidence>
<sequence length="464" mass="50425">MAFDFDLLVIGAGSGGVRCARIAASHGAKVGIVEGRHWGGTCVNVGCVPKKIMLYASEYSGMIEDSRAFGWDVSPPNHQWSVLTSARNTEVERLNGIYVSMLQKAGVALFTGMAGFVDEHTVYIAPSELDPNGKEQRITAERVVIATGSKPHFPSTIPGIEHAISSDDIFHLAEMPQKICVIGSGYIGVEFSGIFAGLGAEVHHVYRQDLPLRGFDRDLRIALHEAILERGIHRHSGVHPLRIVPKGNQRLVELDEGITLEVDSVLFATGRQPNIQSLALDKAGIKVDENGSIVTNSLQETSQPHIYAIGDVTNQLNLTPVAIAEGHMLADRLFGKPHYDWSFPTTPKAVFFSPPIASVGLSEEEAAALGDVDIYVSRFTPMRRTITKRSGKVVMKIVVDTPSQKVLGVHMMGEDAPEILQGIAIAVTAGLYKHDFDRTIGIHPSMAEELVTMRTLTRQVKKTG</sequence>
<dbReference type="Gene3D" id="3.30.390.30">
    <property type="match status" value="1"/>
</dbReference>
<dbReference type="GO" id="GO:0050660">
    <property type="term" value="F:flavin adenine dinucleotide binding"/>
    <property type="evidence" value="ECO:0007669"/>
    <property type="project" value="InterPro"/>
</dbReference>
<dbReference type="Pfam" id="PF07992">
    <property type="entry name" value="Pyr_redox_2"/>
    <property type="match status" value="1"/>
</dbReference>
<dbReference type="RefSeq" id="WP_203413634.1">
    <property type="nucleotide sequence ID" value="NZ_CP060244.1"/>
</dbReference>
<protein>
    <submittedName>
        <fullName evidence="13">Glutathione amide reductase</fullName>
        <ecNumber evidence="13">1.8.1.16</ecNumber>
    </submittedName>
</protein>
<feature type="binding site" evidence="8">
    <location>
        <begin position="183"/>
        <end position="190"/>
    </location>
    <ligand>
        <name>NAD(+)</name>
        <dbReference type="ChEBI" id="CHEBI:57540"/>
    </ligand>
</feature>
<dbReference type="PRINTS" id="PR00368">
    <property type="entry name" value="FADPNR"/>
</dbReference>
<feature type="domain" description="Pyridine nucleotide-disulphide oxidoreductase dimerisation" evidence="11">
    <location>
        <begin position="346"/>
        <end position="453"/>
    </location>
</feature>
<dbReference type="InterPro" id="IPR046952">
    <property type="entry name" value="GSHR/TRXR-like"/>
</dbReference>